<dbReference type="STRING" id="640938.TR210_2941"/>
<reference evidence="3 5" key="2">
    <citation type="submission" date="2016-10" db="EMBL/GenBank/DDBJ databases">
        <authorList>
            <person name="Varghese N."/>
            <person name="Submissions S."/>
        </authorList>
    </citation>
    <scope>NUCLEOTIDE SEQUENCE [LARGE SCALE GENOMIC DNA]</scope>
    <source>
        <strain evidence="3 5">DSM 22150</strain>
    </source>
</reference>
<name>A0A143ZAQ8_9LACT</name>
<gene>
    <name evidence="3" type="ORF">SAMN05216375_1519</name>
    <name evidence="2" type="ORF">TR210_2941</name>
</gene>
<protein>
    <submittedName>
        <fullName evidence="2">Uncharacterized protein</fullName>
    </submittedName>
</protein>
<organism evidence="2 4">
    <name type="scientific">Trichococcus ilyis</name>
    <dbReference type="NCBI Taxonomy" id="640938"/>
    <lineage>
        <taxon>Bacteria</taxon>
        <taxon>Bacillati</taxon>
        <taxon>Bacillota</taxon>
        <taxon>Bacilli</taxon>
        <taxon>Lactobacillales</taxon>
        <taxon>Carnobacteriaceae</taxon>
        <taxon>Trichococcus</taxon>
    </lineage>
</organism>
<dbReference type="EMBL" id="FJNB01000037">
    <property type="protein sequence ID" value="CZR10509.1"/>
    <property type="molecule type" value="Genomic_DNA"/>
</dbReference>
<feature type="region of interest" description="Disordered" evidence="1">
    <location>
        <begin position="1"/>
        <end position="20"/>
    </location>
</feature>
<evidence type="ECO:0000313" key="5">
    <source>
        <dbReference type="Proteomes" id="UP000199280"/>
    </source>
</evidence>
<evidence type="ECO:0000313" key="2">
    <source>
        <dbReference type="EMBL" id="CZR10509.1"/>
    </source>
</evidence>
<accession>A0A143ZAQ8</accession>
<dbReference type="Proteomes" id="UP000076878">
    <property type="component" value="Unassembled WGS sequence"/>
</dbReference>
<sequence length="141" mass="15993">MAERHNYLGHPNAGPDAGYGAVLDVQNQSRHLHPLRNRDGQRTKDDFPEAGGNRSRHHHPLPGSLHGPCGNGRDRQYSRGSRGHQRRRPWCHFLDVDLRCSRYGHKICGNHSGARLPRKKRAGQLCGRSDVLHQQRPWPAV</sequence>
<evidence type="ECO:0000313" key="4">
    <source>
        <dbReference type="Proteomes" id="UP000076878"/>
    </source>
</evidence>
<proteinExistence type="predicted"/>
<dbReference type="Proteomes" id="UP000199280">
    <property type="component" value="Unassembled WGS sequence"/>
</dbReference>
<feature type="region of interest" description="Disordered" evidence="1">
    <location>
        <begin position="31"/>
        <end position="86"/>
    </location>
</feature>
<evidence type="ECO:0000256" key="1">
    <source>
        <dbReference type="SAM" id="MobiDB-lite"/>
    </source>
</evidence>
<evidence type="ECO:0000313" key="3">
    <source>
        <dbReference type="EMBL" id="SEJ97342.1"/>
    </source>
</evidence>
<dbReference type="AlphaFoldDB" id="A0A143ZAQ8"/>
<keyword evidence="5" id="KW-1185">Reference proteome</keyword>
<reference evidence="2 4" key="1">
    <citation type="submission" date="2016-02" db="EMBL/GenBank/DDBJ databases">
        <authorList>
            <person name="Wen L."/>
            <person name="He K."/>
            <person name="Yang H."/>
        </authorList>
    </citation>
    <scope>NUCLEOTIDE SEQUENCE [LARGE SCALE GENOMIC DNA]</scope>
    <source>
        <strain evidence="2">Trichococcus_R210</strain>
    </source>
</reference>
<dbReference type="EMBL" id="FNYT01000051">
    <property type="protein sequence ID" value="SEJ97342.1"/>
    <property type="molecule type" value="Genomic_DNA"/>
</dbReference>
<feature type="compositionally biased region" description="Basic and acidic residues" evidence="1">
    <location>
        <begin position="36"/>
        <end position="47"/>
    </location>
</feature>